<protein>
    <recommendedName>
        <fullName evidence="4">PH domain-containing protein</fullName>
    </recommendedName>
</protein>
<dbReference type="RefSeq" id="WP_379944070.1">
    <property type="nucleotide sequence ID" value="NZ_JBHTIB010000032.1"/>
</dbReference>
<evidence type="ECO:0000313" key="3">
    <source>
        <dbReference type="Proteomes" id="UP001597011"/>
    </source>
</evidence>
<evidence type="ECO:0000256" key="1">
    <source>
        <dbReference type="SAM" id="Phobius"/>
    </source>
</evidence>
<feature type="transmembrane region" description="Helical" evidence="1">
    <location>
        <begin position="35"/>
        <end position="53"/>
    </location>
</feature>
<dbReference type="Proteomes" id="UP001597011">
    <property type="component" value="Unassembled WGS sequence"/>
</dbReference>
<gene>
    <name evidence="2" type="ORF">ACFQ0I_16470</name>
</gene>
<evidence type="ECO:0000313" key="2">
    <source>
        <dbReference type="EMBL" id="MFD0837375.1"/>
    </source>
</evidence>
<dbReference type="EMBL" id="JBHTIB010000032">
    <property type="protein sequence ID" value="MFD0837375.1"/>
    <property type="molecule type" value="Genomic_DNA"/>
</dbReference>
<feature type="transmembrane region" description="Helical" evidence="1">
    <location>
        <begin position="12"/>
        <end position="29"/>
    </location>
</feature>
<sequence>MKIRFTKKRLKYYLIFGILWLVLGTTAIIFDSNNIFNYGYLIMGILFLGTYLFENNKQYLTIENGVISKNNLIPKKINLNEIKRINKFAGDYILKTDSSELKINTEFIEKKSLAELNTVLEKLNLETK</sequence>
<proteinExistence type="predicted"/>
<keyword evidence="1" id="KW-0472">Membrane</keyword>
<comment type="caution">
    <text evidence="2">The sequence shown here is derived from an EMBL/GenBank/DDBJ whole genome shotgun (WGS) entry which is preliminary data.</text>
</comment>
<accession>A0ABW3BW53</accession>
<keyword evidence="1" id="KW-1133">Transmembrane helix</keyword>
<keyword evidence="3" id="KW-1185">Reference proteome</keyword>
<organism evidence="2 3">
    <name type="scientific">Mariniflexile aquimaris</name>
    <dbReference type="NCBI Taxonomy" id="881009"/>
    <lineage>
        <taxon>Bacteria</taxon>
        <taxon>Pseudomonadati</taxon>
        <taxon>Bacteroidota</taxon>
        <taxon>Flavobacteriia</taxon>
        <taxon>Flavobacteriales</taxon>
        <taxon>Flavobacteriaceae</taxon>
        <taxon>Mariniflexile</taxon>
    </lineage>
</organism>
<evidence type="ECO:0008006" key="4">
    <source>
        <dbReference type="Google" id="ProtNLM"/>
    </source>
</evidence>
<name>A0ABW3BW53_9FLAO</name>
<keyword evidence="1" id="KW-0812">Transmembrane</keyword>
<reference evidence="3" key="1">
    <citation type="journal article" date="2019" name="Int. J. Syst. Evol. Microbiol.">
        <title>The Global Catalogue of Microorganisms (GCM) 10K type strain sequencing project: providing services to taxonomists for standard genome sequencing and annotation.</title>
        <authorList>
            <consortium name="The Broad Institute Genomics Platform"/>
            <consortium name="The Broad Institute Genome Sequencing Center for Infectious Disease"/>
            <person name="Wu L."/>
            <person name="Ma J."/>
        </authorList>
    </citation>
    <scope>NUCLEOTIDE SEQUENCE [LARGE SCALE GENOMIC DNA]</scope>
    <source>
        <strain evidence="3">CCUG 60529</strain>
    </source>
</reference>